<accession>A0A8C4RD94</accession>
<dbReference type="InterPro" id="IPR000938">
    <property type="entry name" value="CAP-Gly_domain"/>
</dbReference>
<dbReference type="PANTHER" id="PTHR13958:SF3">
    <property type="entry name" value="CAP-GLY DOMAIN-CONTAINING PROTEIN-RELATED"/>
    <property type="match status" value="1"/>
</dbReference>
<feature type="compositionally biased region" description="Acidic residues" evidence="2">
    <location>
        <begin position="1251"/>
        <end position="1263"/>
    </location>
</feature>
<feature type="region of interest" description="Disordered" evidence="2">
    <location>
        <begin position="1246"/>
        <end position="1267"/>
    </location>
</feature>
<dbReference type="Proteomes" id="UP000694388">
    <property type="component" value="Unplaced"/>
</dbReference>
<feature type="region of interest" description="Disordered" evidence="2">
    <location>
        <begin position="228"/>
        <end position="266"/>
    </location>
</feature>
<dbReference type="GO" id="GO:0034453">
    <property type="term" value="P:microtubule anchoring"/>
    <property type="evidence" value="ECO:0007669"/>
    <property type="project" value="InterPro"/>
</dbReference>
<feature type="region of interest" description="Disordered" evidence="2">
    <location>
        <begin position="301"/>
        <end position="341"/>
    </location>
</feature>
<feature type="compositionally biased region" description="Polar residues" evidence="2">
    <location>
        <begin position="446"/>
        <end position="471"/>
    </location>
</feature>
<dbReference type="PANTHER" id="PTHR13958">
    <property type="entry name" value="CENTROSOME-ASSOCIATED PROTEIN 350"/>
    <property type="match status" value="1"/>
</dbReference>
<reference evidence="4" key="1">
    <citation type="submission" date="2025-08" db="UniProtKB">
        <authorList>
            <consortium name="Ensembl"/>
        </authorList>
    </citation>
    <scope>IDENTIFICATION</scope>
</reference>
<organism evidence="4 5">
    <name type="scientific">Eptatretus burgeri</name>
    <name type="common">Inshore hagfish</name>
    <dbReference type="NCBI Taxonomy" id="7764"/>
    <lineage>
        <taxon>Eukaryota</taxon>
        <taxon>Metazoa</taxon>
        <taxon>Chordata</taxon>
        <taxon>Craniata</taxon>
        <taxon>Vertebrata</taxon>
        <taxon>Cyclostomata</taxon>
        <taxon>Myxini</taxon>
        <taxon>Myxiniformes</taxon>
        <taxon>Myxinidae</taxon>
        <taxon>Eptatretinae</taxon>
        <taxon>Eptatretus</taxon>
    </lineage>
</organism>
<dbReference type="InterPro" id="IPR028750">
    <property type="entry name" value="CEP350/CC187"/>
</dbReference>
<feature type="coiled-coil region" evidence="1">
    <location>
        <begin position="348"/>
        <end position="394"/>
    </location>
</feature>
<dbReference type="GO" id="GO:0008017">
    <property type="term" value="F:microtubule binding"/>
    <property type="evidence" value="ECO:0007669"/>
    <property type="project" value="InterPro"/>
</dbReference>
<dbReference type="GO" id="GO:0005813">
    <property type="term" value="C:centrosome"/>
    <property type="evidence" value="ECO:0007669"/>
    <property type="project" value="InterPro"/>
</dbReference>
<dbReference type="SUPFAM" id="SSF74924">
    <property type="entry name" value="Cap-Gly domain"/>
    <property type="match status" value="1"/>
</dbReference>
<feature type="region of interest" description="Disordered" evidence="2">
    <location>
        <begin position="155"/>
        <end position="195"/>
    </location>
</feature>
<dbReference type="Gene3D" id="2.30.30.190">
    <property type="entry name" value="CAP Gly-rich-like domain"/>
    <property type="match status" value="1"/>
</dbReference>
<proteinExistence type="predicted"/>
<feature type="region of interest" description="Disordered" evidence="2">
    <location>
        <begin position="413"/>
        <end position="471"/>
    </location>
</feature>
<feature type="region of interest" description="Disordered" evidence="2">
    <location>
        <begin position="1318"/>
        <end position="1343"/>
    </location>
</feature>
<protein>
    <recommendedName>
        <fullName evidence="3">CAP-Gly domain-containing protein</fullName>
    </recommendedName>
</protein>
<dbReference type="Ensembl" id="ENSEBUT00000028280.1">
    <property type="protein sequence ID" value="ENSEBUP00000027704.1"/>
    <property type="gene ID" value="ENSEBUG00000016957.1"/>
</dbReference>
<sequence>MSLTSIATQCACFWQRKASIATRHSTPVAAVPSLEVLRHRVMDEELRAQHQDALLQFREKALREKTSAELAWLEHQKRILQQAGDLGQLLTLNKKERNLRVRLRQEQAEIQGLREATRAASEERRLMLRQQKDIMRLQRKTQQLQGRLRVATISAKKGSSEGTARESLGIEATSPSASSAGSCSPSPPSATDKHHRWLSKLDHKLDRRYLTRHEQNLLQKDQVENLGIKEELSTSSRNTRHAEGEDLDNQVPILDSSGTMKASNGSPVVEELENEVLSRSFTDGGSAEQSLTMVAMHNMVDEPNKSGKTTIKRSKTSPLSRSNDIETNSHSAPHSEVLSDQSDIEGRVHALEAELHSRRQVAERLRREQQRRRLEKLHAREESLSKQLEAYEKFISHAQAELNSDLDVVRAAKPKIKTPSSQTRLMSDRDQSSHSANKLDSESERLSTNLDSSFETGPQAPKQNCPESNETLSQVSVGTLLEGSFASTVEEELDSFHYLKDTSMQDGSQVSLAFRNPHNFVISVDASFLKMEKNNSNDMTVDSHCPMLEVTECLPKDGPYLLKQSTHSQASDNVAPKGFLKMDSCEDDIEAEETCLDVISPNSTFQENYQQHPLLRQSSIDTWGNLFDEISRQALSQSIDLENEKAMGVQPDTSDSSIQQLLLESTLEMNNERSDYLDFRADTNIQENRKEEQDNSEDGKKNTLHYDEEMKKSVQVRQKGGFQKDLQEEYQDALKGKDINHVEHQDETKDNAVKLKNKQDSENVGNLPVSSHLSFQSPNVGEILPGFCMNDRVLVSGEYAGTLRFVGFTCFDPGVWAGVELDKHEGKGNGSYAGVCYFSCPDGHGVFVLPERIEHLLQTEADLDQVMDMVLQTGMVGDETVHFRATEHSSCIKAASMQQKSPLEEQVAEGFADDDHVLDFPCIQGQEKVSSGSPRCYNYKQSIEDESFLDAPSIVSGVSTAELKRIISESAQAVEMFAAEGPISGSDDYKQDVVGTQNSTEDLYGSFFPLGILRDIHGYEQMIRIAEQREELAGNIADYLTTAAVRDAICAMHSICKPKPMSDVESTSISFEKHTPMLKCPMSDISTKKHPQICEDADIREIWKERCSSNLDSFVDSLVDDILKETICTFQEMRSLWGKCRDENDLLTHRDGRSITLKTKTSQLCRPTEDFARLSASLVILAEEESACCHDLAERPASPVFGARPMDDAIARIKHSVHEAVPDEVESEDEAGELEEEEVALEMEELKRNQEEEEEDEEEDGIEEVWLSPRKRPSRDWRAFIHHDEHVEIQLSVPHTAEEVTQLVTAALFQSGQCDMSSQEPVCESPVGEGATNSEGSSSECRTKVDEKRSYKKLVFDLTTLAVSELTNSSAPIPVPLWGRWQSPHCYSHCFDQEIGKYNYFKEHVEMSVVNMLGLGPGGRMSISRSLRANRFRKSKQDHVDTILIQELAKEERSWVDYEYEELQE</sequence>
<feature type="compositionally biased region" description="Polar residues" evidence="2">
    <location>
        <begin position="256"/>
        <end position="266"/>
    </location>
</feature>
<dbReference type="InterPro" id="IPR036859">
    <property type="entry name" value="CAP-Gly_dom_sf"/>
</dbReference>
<evidence type="ECO:0000256" key="1">
    <source>
        <dbReference type="SAM" id="Coils"/>
    </source>
</evidence>
<feature type="region of interest" description="Disordered" evidence="2">
    <location>
        <begin position="682"/>
        <end position="710"/>
    </location>
</feature>
<dbReference type="PROSITE" id="PS50245">
    <property type="entry name" value="CAP_GLY_2"/>
    <property type="match status" value="1"/>
</dbReference>
<evidence type="ECO:0000256" key="2">
    <source>
        <dbReference type="SAM" id="MobiDB-lite"/>
    </source>
</evidence>
<feature type="coiled-coil region" evidence="1">
    <location>
        <begin position="89"/>
        <end position="147"/>
    </location>
</feature>
<name>A0A8C4RD94_EPTBU</name>
<dbReference type="Pfam" id="PF01302">
    <property type="entry name" value="CAP_GLY"/>
    <property type="match status" value="1"/>
</dbReference>
<evidence type="ECO:0000313" key="4">
    <source>
        <dbReference type="Ensembl" id="ENSEBUP00000027704.1"/>
    </source>
</evidence>
<feature type="compositionally biased region" description="Basic and acidic residues" evidence="2">
    <location>
        <begin position="426"/>
        <end position="445"/>
    </location>
</feature>
<keyword evidence="5" id="KW-1185">Reference proteome</keyword>
<evidence type="ECO:0000259" key="3">
    <source>
        <dbReference type="PROSITE" id="PS50245"/>
    </source>
</evidence>
<feature type="compositionally biased region" description="Low complexity" evidence="2">
    <location>
        <begin position="172"/>
        <end position="184"/>
    </location>
</feature>
<keyword evidence="1" id="KW-0175">Coiled coil</keyword>
<feature type="compositionally biased region" description="Polar residues" evidence="2">
    <location>
        <begin position="1331"/>
        <end position="1340"/>
    </location>
</feature>
<dbReference type="SMART" id="SM01052">
    <property type="entry name" value="CAP_GLY"/>
    <property type="match status" value="1"/>
</dbReference>
<feature type="compositionally biased region" description="Polar residues" evidence="2">
    <location>
        <begin position="316"/>
        <end position="332"/>
    </location>
</feature>
<feature type="domain" description="CAP-Gly" evidence="3">
    <location>
        <begin position="807"/>
        <end position="849"/>
    </location>
</feature>
<dbReference type="GeneTree" id="ENSGT00940000155130"/>
<reference evidence="4" key="2">
    <citation type="submission" date="2025-09" db="UniProtKB">
        <authorList>
            <consortium name="Ensembl"/>
        </authorList>
    </citation>
    <scope>IDENTIFICATION</scope>
</reference>
<evidence type="ECO:0000313" key="5">
    <source>
        <dbReference type="Proteomes" id="UP000694388"/>
    </source>
</evidence>